<dbReference type="EMBL" id="BARV01025376">
    <property type="protein sequence ID" value="GAI43750.1"/>
    <property type="molecule type" value="Genomic_DNA"/>
</dbReference>
<organism evidence="10">
    <name type="scientific">marine sediment metagenome</name>
    <dbReference type="NCBI Taxonomy" id="412755"/>
    <lineage>
        <taxon>unclassified sequences</taxon>
        <taxon>metagenomes</taxon>
        <taxon>ecological metagenomes</taxon>
    </lineage>
</organism>
<proteinExistence type="inferred from homology"/>
<dbReference type="InterPro" id="IPR025714">
    <property type="entry name" value="Methyltranfer_dom"/>
</dbReference>
<dbReference type="SUPFAM" id="SSF53335">
    <property type="entry name" value="S-adenosyl-L-methionine-dependent methyltransferases"/>
    <property type="match status" value="1"/>
</dbReference>
<evidence type="ECO:0000256" key="5">
    <source>
        <dbReference type="ARBA" id="ARBA00034545"/>
    </source>
</evidence>
<dbReference type="PANTHER" id="PTHR43675:SF8">
    <property type="entry name" value="ARSENITE METHYLTRANSFERASE"/>
    <property type="match status" value="1"/>
</dbReference>
<keyword evidence="2" id="KW-0949">S-adenosyl-L-methionine</keyword>
<dbReference type="InterPro" id="IPR029063">
    <property type="entry name" value="SAM-dependent_MTases_sf"/>
</dbReference>
<dbReference type="EC" id="2.1.1.137" evidence="4"/>
<keyword evidence="1" id="KW-0808">Transferase</keyword>
<dbReference type="AlphaFoldDB" id="X1PY18"/>
<feature type="domain" description="Methyltransferase" evidence="9">
    <location>
        <begin position="16"/>
        <end position="127"/>
    </location>
</feature>
<dbReference type="GO" id="GO:0030791">
    <property type="term" value="F:arsenite methyltransferase activity"/>
    <property type="evidence" value="ECO:0007669"/>
    <property type="project" value="UniProtKB-EC"/>
</dbReference>
<dbReference type="PANTHER" id="PTHR43675">
    <property type="entry name" value="ARSENITE METHYLTRANSFERASE"/>
    <property type="match status" value="1"/>
</dbReference>
<dbReference type="CDD" id="cd02440">
    <property type="entry name" value="AdoMet_MTases"/>
    <property type="match status" value="1"/>
</dbReference>
<feature type="non-terminal residue" evidence="10">
    <location>
        <position position="1"/>
    </location>
</feature>
<gene>
    <name evidence="10" type="ORF">S06H3_41220</name>
</gene>
<evidence type="ECO:0000256" key="1">
    <source>
        <dbReference type="ARBA" id="ARBA00022679"/>
    </source>
</evidence>
<evidence type="ECO:0000256" key="8">
    <source>
        <dbReference type="ARBA" id="ARBA00048428"/>
    </source>
</evidence>
<evidence type="ECO:0000256" key="6">
    <source>
        <dbReference type="ARBA" id="ARBA00047941"/>
    </source>
</evidence>
<name>X1PY18_9ZZZZ</name>
<accession>X1PY18</accession>
<sequence>RRKLQPEKNIVEWSGIKPGMTVLELGCGSGVYTIGLARAVGNQGKLYVVDMQQAMIDRLKRRLAKPEYSEFTNIETRLANAYDLPFTNESIDLVVMVGVLPEIQDKDRALKEISSILKSDGILAISENLIDPDYPLRRTTKKYCRRGGFVLLNTSGTFFNYTMQFRKS</sequence>
<evidence type="ECO:0000256" key="3">
    <source>
        <dbReference type="ARBA" id="ARBA00034487"/>
    </source>
</evidence>
<protein>
    <recommendedName>
        <fullName evidence="5">Arsenite methyltransferase</fullName>
        <ecNumber evidence="4">2.1.1.137</ecNumber>
    </recommendedName>
</protein>
<evidence type="ECO:0000256" key="7">
    <source>
        <dbReference type="ARBA" id="ARBA00047943"/>
    </source>
</evidence>
<comment type="catalytic activity">
    <reaction evidence="7">
        <text>arsenic triglutathione + 2 [thioredoxin]-dithiol + 2 S-adenosyl-L-methionine + H2O = dimethylarsinous acid + 2 [thioredoxin]-disulfide + 3 glutathione + 2 S-adenosyl-L-homocysteine + 2 H(+)</text>
        <dbReference type="Rhea" id="RHEA:69464"/>
        <dbReference type="Rhea" id="RHEA-COMP:10698"/>
        <dbReference type="Rhea" id="RHEA-COMP:10700"/>
        <dbReference type="ChEBI" id="CHEBI:15377"/>
        <dbReference type="ChEBI" id="CHEBI:15378"/>
        <dbReference type="ChEBI" id="CHEBI:23808"/>
        <dbReference type="ChEBI" id="CHEBI:29950"/>
        <dbReference type="ChEBI" id="CHEBI:50058"/>
        <dbReference type="ChEBI" id="CHEBI:57856"/>
        <dbReference type="ChEBI" id="CHEBI:57925"/>
        <dbReference type="ChEBI" id="CHEBI:59789"/>
        <dbReference type="ChEBI" id="CHEBI:183640"/>
        <dbReference type="EC" id="2.1.1.137"/>
    </reaction>
</comment>
<comment type="catalytic activity">
    <reaction evidence="8">
        <text>arsenic triglutathione + 3 [thioredoxin]-dithiol + 3 S-adenosyl-L-methionine = trimethylarsine + 3 [thioredoxin]-disulfide + 3 glutathione + 3 S-adenosyl-L-homocysteine + 3 H(+)</text>
        <dbReference type="Rhea" id="RHEA:69432"/>
        <dbReference type="Rhea" id="RHEA-COMP:10698"/>
        <dbReference type="Rhea" id="RHEA-COMP:10700"/>
        <dbReference type="ChEBI" id="CHEBI:15378"/>
        <dbReference type="ChEBI" id="CHEBI:27130"/>
        <dbReference type="ChEBI" id="CHEBI:29950"/>
        <dbReference type="ChEBI" id="CHEBI:50058"/>
        <dbReference type="ChEBI" id="CHEBI:57856"/>
        <dbReference type="ChEBI" id="CHEBI:57925"/>
        <dbReference type="ChEBI" id="CHEBI:59789"/>
        <dbReference type="ChEBI" id="CHEBI:183640"/>
        <dbReference type="EC" id="2.1.1.137"/>
    </reaction>
</comment>
<comment type="catalytic activity">
    <reaction evidence="6">
        <text>arsenic triglutathione + [thioredoxin]-dithiol + S-adenosyl-L-methionine + 2 H2O = methylarsonous acid + [thioredoxin]-disulfide + 3 glutathione + S-adenosyl-L-homocysteine + H(+)</text>
        <dbReference type="Rhea" id="RHEA:69460"/>
        <dbReference type="Rhea" id="RHEA-COMP:10698"/>
        <dbReference type="Rhea" id="RHEA-COMP:10700"/>
        <dbReference type="ChEBI" id="CHEBI:15377"/>
        <dbReference type="ChEBI" id="CHEBI:15378"/>
        <dbReference type="ChEBI" id="CHEBI:17826"/>
        <dbReference type="ChEBI" id="CHEBI:29950"/>
        <dbReference type="ChEBI" id="CHEBI:50058"/>
        <dbReference type="ChEBI" id="CHEBI:57856"/>
        <dbReference type="ChEBI" id="CHEBI:57925"/>
        <dbReference type="ChEBI" id="CHEBI:59789"/>
        <dbReference type="ChEBI" id="CHEBI:183640"/>
        <dbReference type="EC" id="2.1.1.137"/>
    </reaction>
</comment>
<evidence type="ECO:0000259" key="9">
    <source>
        <dbReference type="Pfam" id="PF13847"/>
    </source>
</evidence>
<comment type="caution">
    <text evidence="10">The sequence shown here is derived from an EMBL/GenBank/DDBJ whole genome shotgun (WGS) entry which is preliminary data.</text>
</comment>
<dbReference type="InterPro" id="IPR026669">
    <property type="entry name" value="Arsenite_MeTrfase-like"/>
</dbReference>
<reference evidence="10" key="1">
    <citation type="journal article" date="2014" name="Front. Microbiol.">
        <title>High frequency of phylogenetically diverse reductive dehalogenase-homologous genes in deep subseafloor sedimentary metagenomes.</title>
        <authorList>
            <person name="Kawai M."/>
            <person name="Futagami T."/>
            <person name="Toyoda A."/>
            <person name="Takaki Y."/>
            <person name="Nishi S."/>
            <person name="Hori S."/>
            <person name="Arai W."/>
            <person name="Tsubouchi T."/>
            <person name="Morono Y."/>
            <person name="Uchiyama I."/>
            <person name="Ito T."/>
            <person name="Fujiyama A."/>
            <person name="Inagaki F."/>
            <person name="Takami H."/>
        </authorList>
    </citation>
    <scope>NUCLEOTIDE SEQUENCE</scope>
    <source>
        <strain evidence="10">Expedition CK06-06</strain>
    </source>
</reference>
<evidence type="ECO:0000313" key="10">
    <source>
        <dbReference type="EMBL" id="GAI43750.1"/>
    </source>
</evidence>
<dbReference type="Pfam" id="PF13847">
    <property type="entry name" value="Methyltransf_31"/>
    <property type="match status" value="1"/>
</dbReference>
<evidence type="ECO:0000256" key="2">
    <source>
        <dbReference type="ARBA" id="ARBA00022691"/>
    </source>
</evidence>
<evidence type="ECO:0000256" key="4">
    <source>
        <dbReference type="ARBA" id="ARBA00034521"/>
    </source>
</evidence>
<dbReference type="Gene3D" id="3.40.50.150">
    <property type="entry name" value="Vaccinia Virus protein VP39"/>
    <property type="match status" value="1"/>
</dbReference>
<comment type="similarity">
    <text evidence="3">Belongs to the methyltransferase superfamily. Arsenite methyltransferase family.</text>
</comment>